<dbReference type="GO" id="GO:0005524">
    <property type="term" value="F:ATP binding"/>
    <property type="evidence" value="ECO:0007669"/>
    <property type="project" value="UniProtKB-KW"/>
</dbReference>
<feature type="domain" description="Pyruvate phosphate dikinase AMP/ATP-binding" evidence="17">
    <location>
        <begin position="23"/>
        <end position="349"/>
    </location>
</feature>
<keyword evidence="20" id="KW-1185">Reference proteome</keyword>
<dbReference type="SUPFAM" id="SSF51621">
    <property type="entry name" value="Phosphoenolpyruvate/pyruvate domain"/>
    <property type="match status" value="1"/>
</dbReference>
<evidence type="ECO:0000256" key="14">
    <source>
        <dbReference type="ARBA" id="ARBA00047700"/>
    </source>
</evidence>
<evidence type="ECO:0000256" key="13">
    <source>
        <dbReference type="ARBA" id="ARBA00033470"/>
    </source>
</evidence>
<dbReference type="UniPathway" id="UPA00138"/>
<evidence type="ECO:0000256" key="15">
    <source>
        <dbReference type="PIRNR" id="PIRNR000854"/>
    </source>
</evidence>
<dbReference type="GO" id="GO:0006094">
    <property type="term" value="P:gluconeogenesis"/>
    <property type="evidence" value="ECO:0007669"/>
    <property type="project" value="UniProtKB-UniPathway"/>
</dbReference>
<dbReference type="Proteomes" id="UP000002734">
    <property type="component" value="Chromosome"/>
</dbReference>
<keyword evidence="7 15" id="KW-0808">Transferase</keyword>
<dbReference type="Gene3D" id="3.30.470.20">
    <property type="entry name" value="ATP-grasp fold, B domain"/>
    <property type="match status" value="1"/>
</dbReference>
<comment type="similarity">
    <text evidence="4 15">Belongs to the PEP-utilizing enzyme family.</text>
</comment>
<dbReference type="KEGG" id="dda:Dd703_1657"/>
<dbReference type="Pfam" id="PF02896">
    <property type="entry name" value="PEP-utilizers_C"/>
    <property type="match status" value="1"/>
</dbReference>
<feature type="domain" description="PEP-utilising enzyme C-terminal" evidence="18">
    <location>
        <begin position="479"/>
        <end position="784"/>
    </location>
</feature>
<keyword evidence="9 15" id="KW-0547">Nucleotide-binding</keyword>
<dbReference type="SUPFAM" id="SSF52009">
    <property type="entry name" value="Phosphohistidine domain"/>
    <property type="match status" value="1"/>
</dbReference>
<dbReference type="InterPro" id="IPR040442">
    <property type="entry name" value="Pyrv_kinase-like_dom_sf"/>
</dbReference>
<keyword evidence="12 15" id="KW-0460">Magnesium</keyword>
<evidence type="ECO:0000256" key="3">
    <source>
        <dbReference type="ARBA" id="ARBA00004742"/>
    </source>
</evidence>
<evidence type="ECO:0000256" key="8">
    <source>
        <dbReference type="ARBA" id="ARBA00022723"/>
    </source>
</evidence>
<dbReference type="InterPro" id="IPR000121">
    <property type="entry name" value="PEP_util_C"/>
</dbReference>
<evidence type="ECO:0000256" key="7">
    <source>
        <dbReference type="ARBA" id="ARBA00022679"/>
    </source>
</evidence>
<dbReference type="InterPro" id="IPR023151">
    <property type="entry name" value="PEP_util_CS"/>
</dbReference>
<evidence type="ECO:0000313" key="20">
    <source>
        <dbReference type="Proteomes" id="UP000002734"/>
    </source>
</evidence>
<gene>
    <name evidence="19" type="ordered locus">Dd703_1657</name>
</gene>
<evidence type="ECO:0000256" key="6">
    <source>
        <dbReference type="ARBA" id="ARBA00021623"/>
    </source>
</evidence>
<dbReference type="FunFam" id="3.30.470.20:FF:000017">
    <property type="entry name" value="Phosphoenolpyruvate synthase"/>
    <property type="match status" value="1"/>
</dbReference>
<dbReference type="FunFam" id="3.50.30.10:FF:000002">
    <property type="entry name" value="Phosphoenolpyruvate synthase"/>
    <property type="match status" value="1"/>
</dbReference>
<dbReference type="SUPFAM" id="SSF56059">
    <property type="entry name" value="Glutathione synthetase ATP-binding domain-like"/>
    <property type="match status" value="1"/>
</dbReference>
<dbReference type="InterPro" id="IPR008279">
    <property type="entry name" value="PEP-util_enz_mobile_dom"/>
</dbReference>
<evidence type="ECO:0000256" key="10">
    <source>
        <dbReference type="ARBA" id="ARBA00022777"/>
    </source>
</evidence>
<evidence type="ECO:0000256" key="12">
    <source>
        <dbReference type="ARBA" id="ARBA00022842"/>
    </source>
</evidence>
<dbReference type="eggNOG" id="COG0574">
    <property type="taxonomic scope" value="Bacteria"/>
</dbReference>
<keyword evidence="10 15" id="KW-0418">Kinase</keyword>
<dbReference type="PROSITE" id="PS00370">
    <property type="entry name" value="PEP_ENZYMES_PHOS_SITE"/>
    <property type="match status" value="1"/>
</dbReference>
<dbReference type="PIRSF" id="PIRSF000854">
    <property type="entry name" value="PEP_synthase"/>
    <property type="match status" value="1"/>
</dbReference>
<dbReference type="PROSITE" id="PS00742">
    <property type="entry name" value="PEP_ENZYMES_2"/>
    <property type="match status" value="1"/>
</dbReference>
<evidence type="ECO:0000256" key="1">
    <source>
        <dbReference type="ARBA" id="ARBA00001946"/>
    </source>
</evidence>
<dbReference type="Pfam" id="PF01326">
    <property type="entry name" value="PPDK_N"/>
    <property type="match status" value="1"/>
</dbReference>
<evidence type="ECO:0000259" key="18">
    <source>
        <dbReference type="Pfam" id="PF02896"/>
    </source>
</evidence>
<dbReference type="PANTHER" id="PTHR43030">
    <property type="entry name" value="PHOSPHOENOLPYRUVATE SYNTHASE"/>
    <property type="match status" value="1"/>
</dbReference>
<dbReference type="PANTHER" id="PTHR43030:SF1">
    <property type="entry name" value="PHOSPHOENOLPYRUVATE SYNTHASE"/>
    <property type="match status" value="1"/>
</dbReference>
<comment type="function">
    <text evidence="2 15">Catalyzes the phosphorylation of pyruvate to phosphoenolpyruvate.</text>
</comment>
<dbReference type="GO" id="GO:0008986">
    <property type="term" value="F:pyruvate, water dikinase activity"/>
    <property type="evidence" value="ECO:0007669"/>
    <property type="project" value="UniProtKB-EC"/>
</dbReference>
<dbReference type="InterPro" id="IPR036637">
    <property type="entry name" value="Phosphohistidine_dom_sf"/>
</dbReference>
<dbReference type="EC" id="2.7.9.2" evidence="5 15"/>
<evidence type="ECO:0000256" key="4">
    <source>
        <dbReference type="ARBA" id="ARBA00007837"/>
    </source>
</evidence>
<feature type="domain" description="PEP-utilising enzyme mobile" evidence="16">
    <location>
        <begin position="388"/>
        <end position="458"/>
    </location>
</feature>
<name>C6C3V9_MUSP7</name>
<dbReference type="Gene3D" id="3.50.30.10">
    <property type="entry name" value="Phosphohistidine domain"/>
    <property type="match status" value="1"/>
</dbReference>
<dbReference type="RefSeq" id="WP_012765271.1">
    <property type="nucleotide sequence ID" value="NC_012880.1"/>
</dbReference>
<dbReference type="InterPro" id="IPR018274">
    <property type="entry name" value="PEP_util_AS"/>
</dbReference>
<comment type="catalytic activity">
    <reaction evidence="14 15">
        <text>pyruvate + ATP + H2O = phosphoenolpyruvate + AMP + phosphate + 2 H(+)</text>
        <dbReference type="Rhea" id="RHEA:11364"/>
        <dbReference type="ChEBI" id="CHEBI:15361"/>
        <dbReference type="ChEBI" id="CHEBI:15377"/>
        <dbReference type="ChEBI" id="CHEBI:15378"/>
        <dbReference type="ChEBI" id="CHEBI:30616"/>
        <dbReference type="ChEBI" id="CHEBI:43474"/>
        <dbReference type="ChEBI" id="CHEBI:58702"/>
        <dbReference type="ChEBI" id="CHEBI:456215"/>
        <dbReference type="EC" id="2.7.9.2"/>
    </reaction>
</comment>
<dbReference type="NCBIfam" id="TIGR01418">
    <property type="entry name" value="PEP_synth"/>
    <property type="match status" value="1"/>
</dbReference>
<keyword evidence="11 15" id="KW-0067">ATP-binding</keyword>
<reference evidence="19" key="1">
    <citation type="submission" date="2009-06" db="EMBL/GenBank/DDBJ databases">
        <title>Complete sequence of Dickeya dadantii Ech703.</title>
        <authorList>
            <consortium name="US DOE Joint Genome Institute"/>
            <person name="Lucas S."/>
            <person name="Copeland A."/>
            <person name="Lapidus A."/>
            <person name="Glavina del Rio T."/>
            <person name="Dalin E."/>
            <person name="Tice H."/>
            <person name="Bruce D."/>
            <person name="Goodwin L."/>
            <person name="Pitluck S."/>
            <person name="Chertkov O."/>
            <person name="Brettin T."/>
            <person name="Detter J.C."/>
            <person name="Han C."/>
            <person name="Larimer F."/>
            <person name="Land M."/>
            <person name="Hauser L."/>
            <person name="Kyrpides N."/>
            <person name="Mikhailova N."/>
            <person name="Balakrishnan V."/>
            <person name="Glasner J."/>
            <person name="Perna N.T."/>
        </authorList>
    </citation>
    <scope>NUCLEOTIDE SEQUENCE [LARGE SCALE GENOMIC DNA]</scope>
    <source>
        <strain evidence="19">Ech703</strain>
    </source>
</reference>
<keyword evidence="8 15" id="KW-0479">Metal-binding</keyword>
<evidence type="ECO:0000256" key="5">
    <source>
        <dbReference type="ARBA" id="ARBA00011996"/>
    </source>
</evidence>
<dbReference type="Gene3D" id="3.20.20.60">
    <property type="entry name" value="Phosphoenolpyruvate-binding domains"/>
    <property type="match status" value="1"/>
</dbReference>
<dbReference type="HOGENOM" id="CLU_007308_6_2_6"/>
<dbReference type="AlphaFoldDB" id="C6C3V9"/>
<evidence type="ECO:0000259" key="16">
    <source>
        <dbReference type="Pfam" id="PF00391"/>
    </source>
</evidence>
<dbReference type="InterPro" id="IPR013815">
    <property type="entry name" value="ATP_grasp_subdomain_1"/>
</dbReference>
<protein>
    <recommendedName>
        <fullName evidence="6 15">Phosphoenolpyruvate synthase</fullName>
        <shortName evidence="15">PEP synthase</shortName>
        <ecNumber evidence="5 15">2.7.9.2</ecNumber>
    </recommendedName>
    <alternativeName>
        <fullName evidence="13 15">Pyruvate, water dikinase</fullName>
    </alternativeName>
</protein>
<dbReference type="STRING" id="579405.Dd703_1657"/>
<evidence type="ECO:0000313" key="19">
    <source>
        <dbReference type="EMBL" id="ACS85454.1"/>
    </source>
</evidence>
<evidence type="ECO:0000256" key="2">
    <source>
        <dbReference type="ARBA" id="ARBA00002988"/>
    </source>
</evidence>
<dbReference type="eggNOG" id="COG1080">
    <property type="taxonomic scope" value="Bacteria"/>
</dbReference>
<dbReference type="GO" id="GO:0046872">
    <property type="term" value="F:metal ion binding"/>
    <property type="evidence" value="ECO:0007669"/>
    <property type="project" value="UniProtKB-KW"/>
</dbReference>
<dbReference type="InterPro" id="IPR015813">
    <property type="entry name" value="Pyrv/PenolPyrv_kinase-like_dom"/>
</dbReference>
<dbReference type="EMBL" id="CP001654">
    <property type="protein sequence ID" value="ACS85454.1"/>
    <property type="molecule type" value="Genomic_DNA"/>
</dbReference>
<comment type="cofactor">
    <cofactor evidence="1 15">
        <name>Mg(2+)</name>
        <dbReference type="ChEBI" id="CHEBI:18420"/>
    </cofactor>
</comment>
<dbReference type="FunFam" id="3.30.1490.20:FF:000010">
    <property type="entry name" value="Phosphoenolpyruvate synthase"/>
    <property type="match status" value="1"/>
</dbReference>
<dbReference type="Pfam" id="PF00391">
    <property type="entry name" value="PEP-utilizers"/>
    <property type="match status" value="1"/>
</dbReference>
<evidence type="ECO:0000256" key="9">
    <source>
        <dbReference type="ARBA" id="ARBA00022741"/>
    </source>
</evidence>
<sequence>MSNNGPDMRNVLWYNQLGMHDVERVGGKNASLGEMITNLSELGVSVPNGFATTAQAFNDFLNQSGINQRIYALLDKTNADDVNQLAKAGAQIRQWIIDTPFQPELEQAIRDAYQQLANGEPDASFAVRSSATAEDMPDASFAGQQETFLNVQGIDAVMVAVKHVFASLFNDRAISYRVHQGYDHRGVALSAGVQRMVRSDLAASGVMFTIDTESGFDQVVFITAAWGLGEMVVQGAVNPDEFYVHKPTLLSGKPAIVRRTMGSKKIRMVYAASQEHGKQVRIEDVPESESARFCLSDDEIQALAHQALLIEKHYGRPMDIEWAKDGHTGKLYIVQARPETVRSNGQVMERYQLQAKGKVLVEGRAIGHRIGAGEVKIVNNISEMHRVNAGDVLVTDMTDPDWEPIMKKAAAIVTNRGGRTCHAAIIARELGIPAVVGCGDATERLRNGQKVTVSCAEGDTGYVYQDLLDFSVDSSQVDTMPTLPLKIMMNVGNPDRAFDFACLPNEGVGLARLEFIINRMIGVHPKALLEFDQQPPELQREIRTLMQGYQDPVEFYIERLREGIATLAAAFWPKRVIVRLSDFKSNEYANLLGGSRYEPDEENPMLGFRGAGRYVSPDFRACFALECEAVKRVRNLMGLTNVEVMIPFVRTVEQAKAVVDELATQGLKRGENGLKIIMMCEIPSNALLADAFLQHFDGFSIGSNDMTQLTLGLDRDSGVVSVLFDERNDAVKALLAMAIQAAKKQGKYVGICGQGPSDHEDFAAWLMEQGIDSLSLNPDTVVQTWLSLAGQR</sequence>
<organism evidence="19 20">
    <name type="scientific">Musicola paradisiaca (strain Ech703)</name>
    <name type="common">Dickeya paradisiaca</name>
    <name type="synonym">Dickeya dadantii</name>
    <dbReference type="NCBI Taxonomy" id="579405"/>
    <lineage>
        <taxon>Bacteria</taxon>
        <taxon>Pseudomonadati</taxon>
        <taxon>Pseudomonadota</taxon>
        <taxon>Gammaproteobacteria</taxon>
        <taxon>Enterobacterales</taxon>
        <taxon>Pectobacteriaceae</taxon>
        <taxon>Musicola</taxon>
    </lineage>
</organism>
<evidence type="ECO:0000259" key="17">
    <source>
        <dbReference type="Pfam" id="PF01326"/>
    </source>
</evidence>
<accession>C6C3V9</accession>
<comment type="pathway">
    <text evidence="3 15">Carbohydrate biosynthesis; gluconeogenesis.</text>
</comment>
<dbReference type="InterPro" id="IPR002192">
    <property type="entry name" value="PPDK_AMP/ATP-bd"/>
</dbReference>
<dbReference type="FunFam" id="3.20.20.60:FF:000010">
    <property type="entry name" value="Phosphoenolpyruvate synthase"/>
    <property type="match status" value="1"/>
</dbReference>
<dbReference type="NCBIfam" id="NF005057">
    <property type="entry name" value="PRK06464.1"/>
    <property type="match status" value="1"/>
</dbReference>
<proteinExistence type="inferred from homology"/>
<dbReference type="Gene3D" id="3.30.1490.20">
    <property type="entry name" value="ATP-grasp fold, A domain"/>
    <property type="match status" value="1"/>
</dbReference>
<dbReference type="InterPro" id="IPR006319">
    <property type="entry name" value="PEP_synth"/>
</dbReference>
<evidence type="ECO:0000256" key="11">
    <source>
        <dbReference type="ARBA" id="ARBA00022840"/>
    </source>
</evidence>